<evidence type="ECO:0008006" key="4">
    <source>
        <dbReference type="Google" id="ProtNLM"/>
    </source>
</evidence>
<evidence type="ECO:0000256" key="1">
    <source>
        <dbReference type="SAM" id="MobiDB-lite"/>
    </source>
</evidence>
<protein>
    <recommendedName>
        <fullName evidence="4">Retrotransposon gag domain-containing protein</fullName>
    </recommendedName>
</protein>
<proteinExistence type="predicted"/>
<sequence>MEEILKAITTLCIKVDSMDNEIQKLKTNKDNLKSKASQQHDCKNAELRRSEDGKNPELKGDDEKLLKTHNVCLNTAAGHMCNISSRVRGNLYMASLLTPNANDTTRVGGQGYLKLSLSTTYHDHEGLYDLWWPPRVLVPPVVGKAVCPSKVPSQGSPSRATSRLVVMTTGHGMALGVALASWRVEARLGRVNPASRPRPSPRFVALTTDRERSRGHALASWNIGKLEDSTTQLTTSTTTSRGPLDGPYRWSWSLTRAVFQVLSQANTESMVPVNLNVGTTSTRVRDCTRTNPSNFHGSKVEKDFQKFIDEVYKVLMIMGVMPVENVELMRAAKVFEFINLHRGSMSLKEYALNFTKLSRASHTGTKGGVCPFGQSPKVLSDAHA</sequence>
<feature type="region of interest" description="Disordered" evidence="1">
    <location>
        <begin position="31"/>
        <end position="61"/>
    </location>
</feature>
<keyword evidence="3" id="KW-1185">Reference proteome</keyword>
<name>A0AAF0ZQU0_SOLVR</name>
<reference evidence="2" key="1">
    <citation type="submission" date="2023-08" db="EMBL/GenBank/DDBJ databases">
        <title>A de novo genome assembly of Solanum verrucosum Schlechtendal, a Mexican diploid species geographically isolated from the other diploid A-genome species in potato relatives.</title>
        <authorList>
            <person name="Hosaka K."/>
        </authorList>
    </citation>
    <scope>NUCLEOTIDE SEQUENCE</scope>
    <source>
        <tissue evidence="2">Young leaves</tissue>
    </source>
</reference>
<organism evidence="2 3">
    <name type="scientific">Solanum verrucosum</name>
    <dbReference type="NCBI Taxonomy" id="315347"/>
    <lineage>
        <taxon>Eukaryota</taxon>
        <taxon>Viridiplantae</taxon>
        <taxon>Streptophyta</taxon>
        <taxon>Embryophyta</taxon>
        <taxon>Tracheophyta</taxon>
        <taxon>Spermatophyta</taxon>
        <taxon>Magnoliopsida</taxon>
        <taxon>eudicotyledons</taxon>
        <taxon>Gunneridae</taxon>
        <taxon>Pentapetalae</taxon>
        <taxon>asterids</taxon>
        <taxon>lamiids</taxon>
        <taxon>Solanales</taxon>
        <taxon>Solanaceae</taxon>
        <taxon>Solanoideae</taxon>
        <taxon>Solaneae</taxon>
        <taxon>Solanum</taxon>
    </lineage>
</organism>
<gene>
    <name evidence="2" type="ORF">MTR67_039843</name>
</gene>
<evidence type="ECO:0000313" key="3">
    <source>
        <dbReference type="Proteomes" id="UP001234989"/>
    </source>
</evidence>
<accession>A0AAF0ZQU0</accession>
<dbReference type="AlphaFoldDB" id="A0AAF0ZQU0"/>
<dbReference type="Proteomes" id="UP001234989">
    <property type="component" value="Chromosome 9"/>
</dbReference>
<evidence type="ECO:0000313" key="2">
    <source>
        <dbReference type="EMBL" id="WMV46458.1"/>
    </source>
</evidence>
<dbReference type="EMBL" id="CP133620">
    <property type="protein sequence ID" value="WMV46458.1"/>
    <property type="molecule type" value="Genomic_DNA"/>
</dbReference>